<name>A0A381VFR8_9ZZZZ</name>
<keyword evidence="4" id="KW-0560">Oxidoreductase</keyword>
<feature type="non-terminal residue" evidence="9">
    <location>
        <position position="1"/>
    </location>
</feature>
<reference evidence="9" key="1">
    <citation type="submission" date="2018-05" db="EMBL/GenBank/DDBJ databases">
        <authorList>
            <person name="Lanie J.A."/>
            <person name="Ng W.-L."/>
            <person name="Kazmierczak K.M."/>
            <person name="Andrzejewski T.M."/>
            <person name="Davidsen T.M."/>
            <person name="Wayne K.J."/>
            <person name="Tettelin H."/>
            <person name="Glass J.I."/>
            <person name="Rusch D."/>
            <person name="Podicherti R."/>
            <person name="Tsui H.-C.T."/>
            <person name="Winkler M.E."/>
        </authorList>
    </citation>
    <scope>NUCLEOTIDE SEQUENCE</scope>
</reference>
<protein>
    <recommendedName>
        <fullName evidence="8">Rieske domain-containing protein</fullName>
    </recommendedName>
</protein>
<evidence type="ECO:0000256" key="6">
    <source>
        <dbReference type="ARBA" id="ARBA00023014"/>
    </source>
</evidence>
<gene>
    <name evidence="9" type="ORF">METZ01_LOCUS91107</name>
</gene>
<dbReference type="InterPro" id="IPR017941">
    <property type="entry name" value="Rieske_2Fe-2S"/>
</dbReference>
<keyword evidence="5" id="KW-0408">Iron</keyword>
<dbReference type="PROSITE" id="PS00570">
    <property type="entry name" value="RING_HYDROXYL_ALPHA"/>
    <property type="match status" value="1"/>
</dbReference>
<dbReference type="InterPro" id="IPR015881">
    <property type="entry name" value="ARHD_Rieske_2Fe_2S"/>
</dbReference>
<evidence type="ECO:0000256" key="7">
    <source>
        <dbReference type="ARBA" id="ARBA00023027"/>
    </source>
</evidence>
<dbReference type="PROSITE" id="PS51296">
    <property type="entry name" value="RIESKE"/>
    <property type="match status" value="1"/>
</dbReference>
<sequence length="431" mass="49800">VNSSNTIENKSSATARSDIDGLIRRQKSGCTLEQVFYRSSEIHQLEFQRVLSPQWLYVDHESELPEPGDFLTYEIGEESIIIVRGSDRQLRAFFNVCRHRGSQICLEKSGNTRRFVCPYHAWAYDLEGNLLSARHMADDFEQSQHGLHRCQVEVLEGLVFISLASRGNAEFDQIRHNLLPYLKPHGLTQTKVVHREVYPTHANWKLVVENFRECYHCMPAHPEYTRVNDYVRAGERGFEAYQAMAEQFAEAARRKGRKSGVEYFPLPAQPHQIWRHPIQEGYKTLTRDGSPAGPLLGEFEEYDGAETASFMGALSYLYATNDHATTFRFTPKSPELTEVVVSWLVREDAKEGIDYDLDHLKWMWDVTTIQDTKIINNNQKGVNSSRYSSGPYSEHELSTANFIAWYLWRLSGRTDTECPTKEARFFYERMS</sequence>
<dbReference type="GO" id="GO:0005506">
    <property type="term" value="F:iron ion binding"/>
    <property type="evidence" value="ECO:0007669"/>
    <property type="project" value="InterPro"/>
</dbReference>
<dbReference type="InterPro" id="IPR015879">
    <property type="entry name" value="Ring_hydroxy_dOase_asu_C_dom"/>
</dbReference>
<dbReference type="EMBL" id="UINC01008504">
    <property type="protein sequence ID" value="SVA38253.1"/>
    <property type="molecule type" value="Genomic_DNA"/>
</dbReference>
<evidence type="ECO:0000259" key="8">
    <source>
        <dbReference type="PROSITE" id="PS51296"/>
    </source>
</evidence>
<dbReference type="Gene3D" id="3.90.380.10">
    <property type="entry name" value="Naphthalene 1,2-dioxygenase Alpha Subunit, Chain A, domain 1"/>
    <property type="match status" value="1"/>
</dbReference>
<keyword evidence="2" id="KW-0001">2Fe-2S</keyword>
<dbReference type="Pfam" id="PF00355">
    <property type="entry name" value="Rieske"/>
    <property type="match status" value="1"/>
</dbReference>
<keyword evidence="3" id="KW-0479">Metal-binding</keyword>
<evidence type="ECO:0000256" key="2">
    <source>
        <dbReference type="ARBA" id="ARBA00022714"/>
    </source>
</evidence>
<dbReference type="Gene3D" id="2.102.10.10">
    <property type="entry name" value="Rieske [2Fe-2S] iron-sulphur domain"/>
    <property type="match status" value="1"/>
</dbReference>
<dbReference type="PANTHER" id="PTHR43756:SF5">
    <property type="entry name" value="CHOLINE MONOOXYGENASE, CHLOROPLASTIC"/>
    <property type="match status" value="1"/>
</dbReference>
<dbReference type="SUPFAM" id="SSF50022">
    <property type="entry name" value="ISP domain"/>
    <property type="match status" value="1"/>
</dbReference>
<proteinExistence type="predicted"/>
<evidence type="ECO:0000256" key="4">
    <source>
        <dbReference type="ARBA" id="ARBA00023002"/>
    </source>
</evidence>
<dbReference type="PANTHER" id="PTHR43756">
    <property type="entry name" value="CHOLINE MONOOXYGENASE, CHLOROPLASTIC"/>
    <property type="match status" value="1"/>
</dbReference>
<dbReference type="PRINTS" id="PR00090">
    <property type="entry name" value="RNGDIOXGNASE"/>
</dbReference>
<dbReference type="Pfam" id="PF00848">
    <property type="entry name" value="Ring_hydroxyl_A"/>
    <property type="match status" value="1"/>
</dbReference>
<keyword evidence="7" id="KW-0520">NAD</keyword>
<dbReference type="InterPro" id="IPR036922">
    <property type="entry name" value="Rieske_2Fe-2S_sf"/>
</dbReference>
<keyword evidence="6" id="KW-0411">Iron-sulfur</keyword>
<comment type="cofactor">
    <cofactor evidence="1">
        <name>Fe cation</name>
        <dbReference type="ChEBI" id="CHEBI:24875"/>
    </cofactor>
</comment>
<organism evidence="9">
    <name type="scientific">marine metagenome</name>
    <dbReference type="NCBI Taxonomy" id="408172"/>
    <lineage>
        <taxon>unclassified sequences</taxon>
        <taxon>metagenomes</taxon>
        <taxon>ecological metagenomes</taxon>
    </lineage>
</organism>
<evidence type="ECO:0000256" key="5">
    <source>
        <dbReference type="ARBA" id="ARBA00023004"/>
    </source>
</evidence>
<evidence type="ECO:0000256" key="1">
    <source>
        <dbReference type="ARBA" id="ARBA00001962"/>
    </source>
</evidence>
<evidence type="ECO:0000313" key="9">
    <source>
        <dbReference type="EMBL" id="SVA38253.1"/>
    </source>
</evidence>
<dbReference type="GO" id="GO:0016491">
    <property type="term" value="F:oxidoreductase activity"/>
    <property type="evidence" value="ECO:0007669"/>
    <property type="project" value="UniProtKB-KW"/>
</dbReference>
<dbReference type="InterPro" id="IPR001663">
    <property type="entry name" value="Rng_hydr_dOase-A"/>
</dbReference>
<accession>A0A381VFR8</accession>
<dbReference type="SUPFAM" id="SSF55961">
    <property type="entry name" value="Bet v1-like"/>
    <property type="match status" value="1"/>
</dbReference>
<evidence type="ECO:0000256" key="3">
    <source>
        <dbReference type="ARBA" id="ARBA00022723"/>
    </source>
</evidence>
<feature type="domain" description="Rieske" evidence="8">
    <location>
        <begin position="56"/>
        <end position="161"/>
    </location>
</feature>
<dbReference type="AlphaFoldDB" id="A0A381VFR8"/>
<dbReference type="GO" id="GO:0051537">
    <property type="term" value="F:2 iron, 2 sulfur cluster binding"/>
    <property type="evidence" value="ECO:0007669"/>
    <property type="project" value="UniProtKB-KW"/>
</dbReference>
<dbReference type="CDD" id="cd03469">
    <property type="entry name" value="Rieske_RO_Alpha_N"/>
    <property type="match status" value="1"/>
</dbReference>